<comment type="caution">
    <text evidence="1">The sequence shown here is derived from an EMBL/GenBank/DDBJ whole genome shotgun (WGS) entry which is preliminary data.</text>
</comment>
<dbReference type="Proteomes" id="UP001603857">
    <property type="component" value="Unassembled WGS sequence"/>
</dbReference>
<dbReference type="AlphaFoldDB" id="A0ABD1M7R6"/>
<proteinExistence type="predicted"/>
<evidence type="ECO:0000313" key="1">
    <source>
        <dbReference type="EMBL" id="KAL2331843.1"/>
    </source>
</evidence>
<keyword evidence="2" id="KW-1185">Reference proteome</keyword>
<reference evidence="1 2" key="1">
    <citation type="submission" date="2024-08" db="EMBL/GenBank/DDBJ databases">
        <title>Insights into the chromosomal genome structure of Flemingia macrophylla.</title>
        <authorList>
            <person name="Ding Y."/>
            <person name="Zhao Y."/>
            <person name="Bi W."/>
            <person name="Wu M."/>
            <person name="Zhao G."/>
            <person name="Gong Y."/>
            <person name="Li W."/>
            <person name="Zhang P."/>
        </authorList>
    </citation>
    <scope>NUCLEOTIDE SEQUENCE [LARGE SCALE GENOMIC DNA]</scope>
    <source>
        <strain evidence="1">DYQJB</strain>
        <tissue evidence="1">Leaf</tissue>
    </source>
</reference>
<gene>
    <name evidence="1" type="ORF">Fmac_019424</name>
</gene>
<dbReference type="EMBL" id="JBGMDY010000006">
    <property type="protein sequence ID" value="KAL2331843.1"/>
    <property type="molecule type" value="Genomic_DNA"/>
</dbReference>
<evidence type="ECO:0000313" key="2">
    <source>
        <dbReference type="Proteomes" id="UP001603857"/>
    </source>
</evidence>
<sequence length="72" mass="8574">MTLYFASLMASMQVKFRKDPRGSRFARQFGNFDKRVRGHEATRGRNTMHETLGESVFFFFSSLYIKIEEEKR</sequence>
<name>A0ABD1M7R6_9FABA</name>
<protein>
    <submittedName>
        <fullName evidence="1">Uncharacterized protein</fullName>
    </submittedName>
</protein>
<accession>A0ABD1M7R6</accession>
<organism evidence="1 2">
    <name type="scientific">Flemingia macrophylla</name>
    <dbReference type="NCBI Taxonomy" id="520843"/>
    <lineage>
        <taxon>Eukaryota</taxon>
        <taxon>Viridiplantae</taxon>
        <taxon>Streptophyta</taxon>
        <taxon>Embryophyta</taxon>
        <taxon>Tracheophyta</taxon>
        <taxon>Spermatophyta</taxon>
        <taxon>Magnoliopsida</taxon>
        <taxon>eudicotyledons</taxon>
        <taxon>Gunneridae</taxon>
        <taxon>Pentapetalae</taxon>
        <taxon>rosids</taxon>
        <taxon>fabids</taxon>
        <taxon>Fabales</taxon>
        <taxon>Fabaceae</taxon>
        <taxon>Papilionoideae</taxon>
        <taxon>50 kb inversion clade</taxon>
        <taxon>NPAAA clade</taxon>
        <taxon>indigoferoid/millettioid clade</taxon>
        <taxon>Phaseoleae</taxon>
        <taxon>Flemingia</taxon>
    </lineage>
</organism>